<keyword evidence="2" id="KW-1185">Reference proteome</keyword>
<dbReference type="AlphaFoldDB" id="A0A9J6GJG7"/>
<sequence>MHVANTSRGRLKFPRASVVSAVLFTEIASDKLRATEHSAQFFSLPRQKEALVGLVFSDLEEDEGLDTCYFGHTTEEVMQLLVNAAANTLLNNLRRRENDKLSHSRNQRKIKTSNACEMLLSLFSICVVQFC</sequence>
<accession>A0A9J6GJG7</accession>
<proteinExistence type="predicted"/>
<protein>
    <submittedName>
        <fullName evidence="1">Uncharacterized protein</fullName>
    </submittedName>
</protein>
<evidence type="ECO:0000313" key="1">
    <source>
        <dbReference type="EMBL" id="KAH9375677.1"/>
    </source>
</evidence>
<organism evidence="1 2">
    <name type="scientific">Haemaphysalis longicornis</name>
    <name type="common">Bush tick</name>
    <dbReference type="NCBI Taxonomy" id="44386"/>
    <lineage>
        <taxon>Eukaryota</taxon>
        <taxon>Metazoa</taxon>
        <taxon>Ecdysozoa</taxon>
        <taxon>Arthropoda</taxon>
        <taxon>Chelicerata</taxon>
        <taxon>Arachnida</taxon>
        <taxon>Acari</taxon>
        <taxon>Parasitiformes</taxon>
        <taxon>Ixodida</taxon>
        <taxon>Ixodoidea</taxon>
        <taxon>Ixodidae</taxon>
        <taxon>Haemaphysalinae</taxon>
        <taxon>Haemaphysalis</taxon>
    </lineage>
</organism>
<dbReference type="VEuPathDB" id="VectorBase:HLOH_058083"/>
<gene>
    <name evidence="1" type="ORF">HPB48_016635</name>
</gene>
<name>A0A9J6GJG7_HAELO</name>
<dbReference type="EMBL" id="JABSTR010000007">
    <property type="protein sequence ID" value="KAH9375677.1"/>
    <property type="molecule type" value="Genomic_DNA"/>
</dbReference>
<evidence type="ECO:0000313" key="2">
    <source>
        <dbReference type="Proteomes" id="UP000821853"/>
    </source>
</evidence>
<dbReference type="Proteomes" id="UP000821853">
    <property type="component" value="Chromosome 5"/>
</dbReference>
<comment type="caution">
    <text evidence="1">The sequence shown here is derived from an EMBL/GenBank/DDBJ whole genome shotgun (WGS) entry which is preliminary data.</text>
</comment>
<reference evidence="1 2" key="1">
    <citation type="journal article" date="2020" name="Cell">
        <title>Large-Scale Comparative Analyses of Tick Genomes Elucidate Their Genetic Diversity and Vector Capacities.</title>
        <authorList>
            <consortium name="Tick Genome and Microbiome Consortium (TIGMIC)"/>
            <person name="Jia N."/>
            <person name="Wang J."/>
            <person name="Shi W."/>
            <person name="Du L."/>
            <person name="Sun Y."/>
            <person name="Zhan W."/>
            <person name="Jiang J.F."/>
            <person name="Wang Q."/>
            <person name="Zhang B."/>
            <person name="Ji P."/>
            <person name="Bell-Sakyi L."/>
            <person name="Cui X.M."/>
            <person name="Yuan T.T."/>
            <person name="Jiang B.G."/>
            <person name="Yang W.F."/>
            <person name="Lam T.T."/>
            <person name="Chang Q.C."/>
            <person name="Ding S.J."/>
            <person name="Wang X.J."/>
            <person name="Zhu J.G."/>
            <person name="Ruan X.D."/>
            <person name="Zhao L."/>
            <person name="Wei J.T."/>
            <person name="Ye R.Z."/>
            <person name="Que T.C."/>
            <person name="Du C.H."/>
            <person name="Zhou Y.H."/>
            <person name="Cheng J.X."/>
            <person name="Dai P.F."/>
            <person name="Guo W.B."/>
            <person name="Han X.H."/>
            <person name="Huang E.J."/>
            <person name="Li L.F."/>
            <person name="Wei W."/>
            <person name="Gao Y.C."/>
            <person name="Liu J.Z."/>
            <person name="Shao H.Z."/>
            <person name="Wang X."/>
            <person name="Wang C.C."/>
            <person name="Yang T.C."/>
            <person name="Huo Q.B."/>
            <person name="Li W."/>
            <person name="Chen H.Y."/>
            <person name="Chen S.E."/>
            <person name="Zhou L.G."/>
            <person name="Ni X.B."/>
            <person name="Tian J.H."/>
            <person name="Sheng Y."/>
            <person name="Liu T."/>
            <person name="Pan Y.S."/>
            <person name="Xia L.Y."/>
            <person name="Li J."/>
            <person name="Zhao F."/>
            <person name="Cao W.C."/>
        </authorList>
    </citation>
    <scope>NUCLEOTIDE SEQUENCE [LARGE SCALE GENOMIC DNA]</scope>
    <source>
        <strain evidence="1">HaeL-2018</strain>
    </source>
</reference>